<feature type="transmembrane region" description="Helical" evidence="6">
    <location>
        <begin position="479"/>
        <end position="500"/>
    </location>
</feature>
<comment type="subcellular location">
    <subcellularLocation>
        <location evidence="1">Membrane</location>
        <topology evidence="1">Multi-pass membrane protein</topology>
    </subcellularLocation>
</comment>
<proteinExistence type="predicted"/>
<reference evidence="8" key="1">
    <citation type="journal article" date="2020" name="Stud. Mycol.">
        <title>101 Dothideomycetes genomes: a test case for predicting lifestyles and emergence of pathogens.</title>
        <authorList>
            <person name="Haridas S."/>
            <person name="Albert R."/>
            <person name="Binder M."/>
            <person name="Bloem J."/>
            <person name="Labutti K."/>
            <person name="Salamov A."/>
            <person name="Andreopoulos B."/>
            <person name="Baker S."/>
            <person name="Barry K."/>
            <person name="Bills G."/>
            <person name="Bluhm B."/>
            <person name="Cannon C."/>
            <person name="Castanera R."/>
            <person name="Culley D."/>
            <person name="Daum C."/>
            <person name="Ezra D."/>
            <person name="Gonzalez J."/>
            <person name="Henrissat B."/>
            <person name="Kuo A."/>
            <person name="Liang C."/>
            <person name="Lipzen A."/>
            <person name="Lutzoni F."/>
            <person name="Magnuson J."/>
            <person name="Mondo S."/>
            <person name="Nolan M."/>
            <person name="Ohm R."/>
            <person name="Pangilinan J."/>
            <person name="Park H.-J."/>
            <person name="Ramirez L."/>
            <person name="Alfaro M."/>
            <person name="Sun H."/>
            <person name="Tritt A."/>
            <person name="Yoshinaga Y."/>
            <person name="Zwiers L.-H."/>
            <person name="Turgeon B."/>
            <person name="Goodwin S."/>
            <person name="Spatafora J."/>
            <person name="Crous P."/>
            <person name="Grigoriev I."/>
        </authorList>
    </citation>
    <scope>NUCLEOTIDE SEQUENCE</scope>
    <source>
        <strain evidence="8">CBS 175.79</strain>
    </source>
</reference>
<feature type="transmembrane region" description="Helical" evidence="6">
    <location>
        <begin position="47"/>
        <end position="68"/>
    </location>
</feature>
<evidence type="ECO:0000256" key="6">
    <source>
        <dbReference type="SAM" id="Phobius"/>
    </source>
</evidence>
<feature type="transmembrane region" description="Helical" evidence="6">
    <location>
        <begin position="380"/>
        <end position="400"/>
    </location>
</feature>
<name>A0A6A5XJN6_9PLEO</name>
<evidence type="ECO:0000256" key="2">
    <source>
        <dbReference type="ARBA" id="ARBA00022448"/>
    </source>
</evidence>
<dbReference type="InterPro" id="IPR004841">
    <property type="entry name" value="AA-permease/SLC12A_dom"/>
</dbReference>
<dbReference type="Pfam" id="PF00324">
    <property type="entry name" value="AA_permease"/>
    <property type="match status" value="1"/>
</dbReference>
<dbReference type="Gene3D" id="1.20.1740.10">
    <property type="entry name" value="Amino acid/polyamine transporter I"/>
    <property type="match status" value="1"/>
</dbReference>
<dbReference type="RefSeq" id="XP_033381827.1">
    <property type="nucleotide sequence ID" value="XM_033523683.1"/>
</dbReference>
<feature type="transmembrane region" description="Helical" evidence="6">
    <location>
        <begin position="335"/>
        <end position="354"/>
    </location>
</feature>
<keyword evidence="2" id="KW-0813">Transport</keyword>
<keyword evidence="5 6" id="KW-0472">Membrane</keyword>
<gene>
    <name evidence="8" type="ORF">BU24DRAFT_351250</name>
</gene>
<evidence type="ECO:0000313" key="9">
    <source>
        <dbReference type="Proteomes" id="UP000799778"/>
    </source>
</evidence>
<keyword evidence="3 6" id="KW-0812">Transmembrane</keyword>
<dbReference type="PIRSF" id="PIRSF006060">
    <property type="entry name" value="AA_transporter"/>
    <property type="match status" value="1"/>
</dbReference>
<feature type="transmembrane region" description="Helical" evidence="6">
    <location>
        <begin position="125"/>
        <end position="150"/>
    </location>
</feature>
<sequence>MKHDVEQIPTNNDISQGQVDEKGDVYRDTALSQQYGRTQRGLTPRHVQLMAIGGAIGVGLWVGIGSVLSRAGPLNLLLGYIFWGLFFVWPLFLCVGEMCTWLPIRGSIFELASRWVDPAFGFTMGWTYFFAGVMLVCVEYSAVAAVMQYWDADTNPAAWIAMAMAVCIFLNVVAVKWFGESEFIMASTKVFLLVMLVLITFITMVGGNPKGDRYGFRSWTDGNYMHSYHAEGAEGKFLGFWSVVIYAGFTITGPDMIALAAGEIQNPRRTIPRVSKFIFWRLVGFYVIGVLAVGIICSSTDPGLLGAIKEGKSGAAASPWVIGIQNLGIGVLPHIINALIMLSGWSCGNAYLYSSSRTLYGLARDGQAPKFLMKCTKSGVPIYSVLTVSLISCITFLVSSNSAVEVFLWFVDLTTTALIATYVLMLITYLCWWRARKAQGLTNDMLIYAAPLTPWAPMVALVFGCCALLFVGFDVFKPFSVRGFVTSYFAIAFCLFMFLVGRIKYWREGKGGFVSPKTADLYTGKAEIDAECRHWEEGGIENVERARLAEMPFWRRQWEKIW</sequence>
<evidence type="ECO:0000313" key="8">
    <source>
        <dbReference type="EMBL" id="KAF2013488.1"/>
    </source>
</evidence>
<organism evidence="8 9">
    <name type="scientific">Aaosphaeria arxii CBS 175.79</name>
    <dbReference type="NCBI Taxonomy" id="1450172"/>
    <lineage>
        <taxon>Eukaryota</taxon>
        <taxon>Fungi</taxon>
        <taxon>Dikarya</taxon>
        <taxon>Ascomycota</taxon>
        <taxon>Pezizomycotina</taxon>
        <taxon>Dothideomycetes</taxon>
        <taxon>Pleosporomycetidae</taxon>
        <taxon>Pleosporales</taxon>
        <taxon>Pleosporales incertae sedis</taxon>
        <taxon>Aaosphaeria</taxon>
    </lineage>
</organism>
<feature type="transmembrane region" description="Helical" evidence="6">
    <location>
        <begin position="80"/>
        <end position="104"/>
    </location>
</feature>
<keyword evidence="4 6" id="KW-1133">Transmembrane helix</keyword>
<dbReference type="PANTHER" id="PTHR43341">
    <property type="entry name" value="AMINO ACID PERMEASE"/>
    <property type="match status" value="1"/>
</dbReference>
<evidence type="ECO:0000256" key="1">
    <source>
        <dbReference type="ARBA" id="ARBA00004141"/>
    </source>
</evidence>
<dbReference type="Proteomes" id="UP000799778">
    <property type="component" value="Unassembled WGS sequence"/>
</dbReference>
<keyword evidence="9" id="KW-1185">Reference proteome</keyword>
<dbReference type="OrthoDB" id="3900342at2759"/>
<evidence type="ECO:0000259" key="7">
    <source>
        <dbReference type="Pfam" id="PF00324"/>
    </source>
</evidence>
<feature type="domain" description="Amino acid permease/ SLC12A" evidence="7">
    <location>
        <begin position="46"/>
        <end position="500"/>
    </location>
</feature>
<dbReference type="FunFam" id="1.20.1740.10:FF:000001">
    <property type="entry name" value="Amino acid permease"/>
    <property type="match status" value="1"/>
</dbReference>
<feature type="transmembrane region" description="Helical" evidence="6">
    <location>
        <begin position="238"/>
        <end position="257"/>
    </location>
</feature>
<dbReference type="PANTHER" id="PTHR43341:SF39">
    <property type="entry name" value="AMINO ACID TRANSPORTER (EUROFUNG)-RELATED"/>
    <property type="match status" value="1"/>
</dbReference>
<dbReference type="GO" id="GO:0015171">
    <property type="term" value="F:amino acid transmembrane transporter activity"/>
    <property type="evidence" value="ECO:0007669"/>
    <property type="project" value="TreeGrafter"/>
</dbReference>
<feature type="transmembrane region" description="Helical" evidence="6">
    <location>
        <begin position="406"/>
        <end position="433"/>
    </location>
</feature>
<feature type="transmembrane region" description="Helical" evidence="6">
    <location>
        <begin position="278"/>
        <end position="296"/>
    </location>
</feature>
<dbReference type="GeneID" id="54281080"/>
<accession>A0A6A5XJN6</accession>
<feature type="transmembrane region" description="Helical" evidence="6">
    <location>
        <begin position="190"/>
        <end position="207"/>
    </location>
</feature>
<dbReference type="AlphaFoldDB" id="A0A6A5XJN6"/>
<feature type="transmembrane region" description="Helical" evidence="6">
    <location>
        <begin position="445"/>
        <end position="473"/>
    </location>
</feature>
<dbReference type="InterPro" id="IPR050524">
    <property type="entry name" value="APC_YAT"/>
</dbReference>
<feature type="transmembrane region" description="Helical" evidence="6">
    <location>
        <begin position="156"/>
        <end position="178"/>
    </location>
</feature>
<dbReference type="GO" id="GO:0016020">
    <property type="term" value="C:membrane"/>
    <property type="evidence" value="ECO:0007669"/>
    <property type="project" value="UniProtKB-SubCell"/>
</dbReference>
<evidence type="ECO:0000256" key="4">
    <source>
        <dbReference type="ARBA" id="ARBA00022989"/>
    </source>
</evidence>
<protein>
    <submittedName>
        <fullName evidence="8">Lysine-specific permease</fullName>
    </submittedName>
</protein>
<dbReference type="EMBL" id="ML978071">
    <property type="protein sequence ID" value="KAF2013488.1"/>
    <property type="molecule type" value="Genomic_DNA"/>
</dbReference>
<evidence type="ECO:0000256" key="5">
    <source>
        <dbReference type="ARBA" id="ARBA00023136"/>
    </source>
</evidence>
<evidence type="ECO:0000256" key="3">
    <source>
        <dbReference type="ARBA" id="ARBA00022692"/>
    </source>
</evidence>